<evidence type="ECO:0000313" key="3">
    <source>
        <dbReference type="EMBL" id="SFV64043.1"/>
    </source>
</evidence>
<dbReference type="AlphaFoldDB" id="A0A1W1CEB8"/>
<accession>A0A1W1CEB8</accession>
<feature type="domain" description="Ferrous iron transporter FeoA-like" evidence="2">
    <location>
        <begin position="1"/>
        <end position="73"/>
    </location>
</feature>
<proteinExistence type="predicted"/>
<protein>
    <submittedName>
        <fullName evidence="3">Ferrous iron transport protein A, putative</fullName>
    </submittedName>
</protein>
<dbReference type="InterPro" id="IPR007167">
    <property type="entry name" value="Fe-transptr_FeoA-like"/>
</dbReference>
<gene>
    <name evidence="3" type="ORF">MNB_SV-14-1513</name>
</gene>
<dbReference type="PANTHER" id="PTHR42954">
    <property type="entry name" value="FE(2+) TRANSPORT PROTEIN A"/>
    <property type="match status" value="1"/>
</dbReference>
<dbReference type="SMART" id="SM00899">
    <property type="entry name" value="FeoA"/>
    <property type="match status" value="1"/>
</dbReference>
<dbReference type="SUPFAM" id="SSF50037">
    <property type="entry name" value="C-terminal domain of transcriptional repressors"/>
    <property type="match status" value="1"/>
</dbReference>
<dbReference type="EMBL" id="FPHN01000160">
    <property type="protein sequence ID" value="SFV64043.1"/>
    <property type="molecule type" value="Genomic_DNA"/>
</dbReference>
<evidence type="ECO:0000256" key="1">
    <source>
        <dbReference type="ARBA" id="ARBA00023004"/>
    </source>
</evidence>
<evidence type="ECO:0000259" key="2">
    <source>
        <dbReference type="SMART" id="SM00899"/>
    </source>
</evidence>
<dbReference type="Pfam" id="PF04023">
    <property type="entry name" value="FeoA"/>
    <property type="match status" value="1"/>
</dbReference>
<reference evidence="3" key="1">
    <citation type="submission" date="2016-10" db="EMBL/GenBank/DDBJ databases">
        <authorList>
            <person name="de Groot N.N."/>
        </authorList>
    </citation>
    <scope>NUCLEOTIDE SEQUENCE</scope>
</reference>
<dbReference type="InterPro" id="IPR008988">
    <property type="entry name" value="Transcriptional_repressor_C"/>
</dbReference>
<dbReference type="InterPro" id="IPR052713">
    <property type="entry name" value="FeoA"/>
</dbReference>
<dbReference type="GO" id="GO:0046914">
    <property type="term" value="F:transition metal ion binding"/>
    <property type="evidence" value="ECO:0007669"/>
    <property type="project" value="InterPro"/>
</dbReference>
<dbReference type="InterPro" id="IPR038157">
    <property type="entry name" value="FeoA_core_dom"/>
</dbReference>
<name>A0A1W1CEB8_9ZZZZ</name>
<organism evidence="3">
    <name type="scientific">hydrothermal vent metagenome</name>
    <dbReference type="NCBI Taxonomy" id="652676"/>
    <lineage>
        <taxon>unclassified sequences</taxon>
        <taxon>metagenomes</taxon>
        <taxon>ecological metagenomes</taxon>
    </lineage>
</organism>
<dbReference type="PANTHER" id="PTHR42954:SF1">
    <property type="entry name" value="FERROUS IRON TRANSPORTER FEOA DOMAIN-CONTAINING PROTEIN"/>
    <property type="match status" value="1"/>
</dbReference>
<dbReference type="Gene3D" id="2.30.30.90">
    <property type="match status" value="1"/>
</dbReference>
<keyword evidence="1" id="KW-0408">Iron</keyword>
<sequence>MKLSELEKGDRATIVKIDTNEDLKSRLLSFGVARGSQLSVEACSLGKQTIEIMVDDTLIGLRVDEARNIEVEKREMGK</sequence>